<dbReference type="KEGG" id="trs:Terro_1699"/>
<dbReference type="GO" id="GO:0005737">
    <property type="term" value="C:cytoplasm"/>
    <property type="evidence" value="ECO:0007669"/>
    <property type="project" value="TreeGrafter"/>
</dbReference>
<dbReference type="PANTHER" id="PTHR11533:SF174">
    <property type="entry name" value="PUROMYCIN-SENSITIVE AMINOPEPTIDASE-RELATED"/>
    <property type="match status" value="1"/>
</dbReference>
<evidence type="ECO:0000313" key="4">
    <source>
        <dbReference type="EMBL" id="AFL88001.1"/>
    </source>
</evidence>
<organism evidence="4 5">
    <name type="scientific">Terriglobus roseus (strain DSM 18391 / NRRL B-41598 / KBS 63)</name>
    <dbReference type="NCBI Taxonomy" id="926566"/>
    <lineage>
        <taxon>Bacteria</taxon>
        <taxon>Pseudomonadati</taxon>
        <taxon>Acidobacteriota</taxon>
        <taxon>Terriglobia</taxon>
        <taxon>Terriglobales</taxon>
        <taxon>Acidobacteriaceae</taxon>
        <taxon>Terriglobus</taxon>
    </lineage>
</organism>
<evidence type="ECO:0000313" key="5">
    <source>
        <dbReference type="Proteomes" id="UP000006056"/>
    </source>
</evidence>
<dbReference type="InterPro" id="IPR050344">
    <property type="entry name" value="Peptidase_M1_aminopeptidases"/>
</dbReference>
<dbReference type="PATRIC" id="fig|926566.3.peg.1680"/>
<evidence type="ECO:0000256" key="1">
    <source>
        <dbReference type="SAM" id="MobiDB-lite"/>
    </source>
</evidence>
<dbReference type="Gene3D" id="1.10.390.10">
    <property type="entry name" value="Neutral Protease Domain 2"/>
    <property type="match status" value="1"/>
</dbReference>
<dbReference type="GO" id="GO:0043171">
    <property type="term" value="P:peptide catabolic process"/>
    <property type="evidence" value="ECO:0007669"/>
    <property type="project" value="TreeGrafter"/>
</dbReference>
<dbReference type="GO" id="GO:0016020">
    <property type="term" value="C:membrane"/>
    <property type="evidence" value="ECO:0007669"/>
    <property type="project" value="TreeGrafter"/>
</dbReference>
<proteinExistence type="predicted"/>
<feature type="region of interest" description="Disordered" evidence="1">
    <location>
        <begin position="662"/>
        <end position="684"/>
    </location>
</feature>
<feature type="domain" description="Peptidase M1 membrane alanine aminopeptidase" evidence="3">
    <location>
        <begin position="422"/>
        <end position="584"/>
    </location>
</feature>
<keyword evidence="5" id="KW-1185">Reference proteome</keyword>
<dbReference type="STRING" id="926566.Terro_1699"/>
<dbReference type="PANTHER" id="PTHR11533">
    <property type="entry name" value="PROTEASE M1 ZINC METALLOPROTEASE"/>
    <property type="match status" value="1"/>
</dbReference>
<keyword evidence="2" id="KW-0732">Signal</keyword>
<dbReference type="EMBL" id="CP003379">
    <property type="protein sequence ID" value="AFL88001.1"/>
    <property type="molecule type" value="Genomic_DNA"/>
</dbReference>
<dbReference type="InterPro" id="IPR014782">
    <property type="entry name" value="Peptidase_M1_dom"/>
</dbReference>
<feature type="signal peptide" evidence="2">
    <location>
        <begin position="1"/>
        <end position="30"/>
    </location>
</feature>
<evidence type="ECO:0000259" key="3">
    <source>
        <dbReference type="Pfam" id="PF01433"/>
    </source>
</evidence>
<dbReference type="Pfam" id="PF01433">
    <property type="entry name" value="Peptidase_M1"/>
    <property type="match status" value="1"/>
</dbReference>
<dbReference type="OrthoDB" id="9814383at2"/>
<evidence type="ECO:0000256" key="2">
    <source>
        <dbReference type="SAM" id="SignalP"/>
    </source>
</evidence>
<sequence length="684" mass="76496">MTHPCAVRRVLFAAAAFALSVTFAPLPGKAQPPAGQRRPQLPDTGGRSATYDPLKTFAPFAMPDAVNSYRSGNGAPGPAFWANQADYEMHASIDTATQTLTNDEIITYTNNSPDMLNSLWLQVEQNTYRTDSRARTFAGGSRRPGADQSSEGTVFESMELMGNGKNAKAEKATYVISDTRARIDLPAGLAHGAQIKVHIKYHYKVPGQWGGRTSVGKSKDGYEIYDIAQWYPRMCVYDDIRGWDTQPFLGNEFYTEFGNFDNYITVPASMLVAGSGVLVNEKDVLTKAQIDRLAQARTSDKTVMIRTVAEIKDPASRPKQDGTLTWHYHMDHTRDAVFSASAGFVWDGAKINLPGGKTALSLSFYPAESAGDEGWGRTTEYAKDTIENMSHDWFSYPWPVMTNVAGFSSGMEYPAMVFDGINSKNKGLFVVTAHEVGHTWFPMIVQSNERRDAWMDEGFNTFIDIYESDQFQKGIWGPKRDGEYAPGGGFPADEIAKIIADPEAPVMLSRADAIREKYRHPITYFKSAEGLYILREEIMGHEVFDRAFRKYIKDWAFKHPTPSDFFRAMASEGGEDLDYFWRGWYQNNWTMDMAAKNLKWVDAADPSKGSVVTIVQNGQLVIPTWIEVKFEDGTSTKTKLPAETWMQKATFDMAITSPKKVASVTIDPEHRVPDNDRSNNEVKQ</sequence>
<protein>
    <recommendedName>
        <fullName evidence="3">Peptidase M1 membrane alanine aminopeptidase domain-containing protein</fullName>
    </recommendedName>
</protein>
<dbReference type="RefSeq" id="WP_014785570.1">
    <property type="nucleotide sequence ID" value="NC_018014.1"/>
</dbReference>
<feature type="region of interest" description="Disordered" evidence="1">
    <location>
        <begin position="28"/>
        <end position="53"/>
    </location>
</feature>
<dbReference type="GO" id="GO:0008270">
    <property type="term" value="F:zinc ion binding"/>
    <property type="evidence" value="ECO:0007669"/>
    <property type="project" value="InterPro"/>
</dbReference>
<reference evidence="4 5" key="1">
    <citation type="submission" date="2012-06" db="EMBL/GenBank/DDBJ databases">
        <title>Complete genome of Terriglobus roseus DSM 18391.</title>
        <authorList>
            <consortium name="US DOE Joint Genome Institute (JGI-PGF)"/>
            <person name="Lucas S."/>
            <person name="Copeland A."/>
            <person name="Lapidus A."/>
            <person name="Glavina del Rio T."/>
            <person name="Dalin E."/>
            <person name="Tice H."/>
            <person name="Bruce D."/>
            <person name="Goodwin L."/>
            <person name="Pitluck S."/>
            <person name="Peters L."/>
            <person name="Mikhailova N."/>
            <person name="Munk A.C.C."/>
            <person name="Kyrpides N."/>
            <person name="Mavromatis K."/>
            <person name="Ivanova N."/>
            <person name="Brettin T."/>
            <person name="Detter J.C."/>
            <person name="Han C."/>
            <person name="Larimer F."/>
            <person name="Land M."/>
            <person name="Hauser L."/>
            <person name="Markowitz V."/>
            <person name="Cheng J.-F."/>
            <person name="Hugenholtz P."/>
            <person name="Woyke T."/>
            <person name="Wu D."/>
            <person name="Brambilla E."/>
            <person name="Klenk H.-P."/>
            <person name="Eisen J.A."/>
        </authorList>
    </citation>
    <scope>NUCLEOTIDE SEQUENCE [LARGE SCALE GENOMIC DNA]</scope>
    <source>
        <strain evidence="5">DSM 18391 / NRRL B-41598 / KBS 63</strain>
    </source>
</reference>
<dbReference type="GO" id="GO:0042277">
    <property type="term" value="F:peptide binding"/>
    <property type="evidence" value="ECO:0007669"/>
    <property type="project" value="TreeGrafter"/>
</dbReference>
<dbReference type="HOGENOM" id="CLU_015077_0_0_0"/>
<dbReference type="AlphaFoldDB" id="I3ZFI3"/>
<accession>I3ZFI3</accession>
<dbReference type="CDD" id="cd09604">
    <property type="entry name" value="M1_APN_like"/>
    <property type="match status" value="1"/>
</dbReference>
<gene>
    <name evidence="4" type="ordered locus">Terro_1699</name>
</gene>
<dbReference type="Proteomes" id="UP000006056">
    <property type="component" value="Chromosome"/>
</dbReference>
<dbReference type="GO" id="GO:0005615">
    <property type="term" value="C:extracellular space"/>
    <property type="evidence" value="ECO:0007669"/>
    <property type="project" value="TreeGrafter"/>
</dbReference>
<dbReference type="GO" id="GO:0070006">
    <property type="term" value="F:metalloaminopeptidase activity"/>
    <property type="evidence" value="ECO:0007669"/>
    <property type="project" value="TreeGrafter"/>
</dbReference>
<dbReference type="InterPro" id="IPR027268">
    <property type="entry name" value="Peptidase_M4/M1_CTD_sf"/>
</dbReference>
<dbReference type="eggNOG" id="COG0308">
    <property type="taxonomic scope" value="Bacteria"/>
</dbReference>
<feature type="compositionally biased region" description="Basic and acidic residues" evidence="1">
    <location>
        <begin position="667"/>
        <end position="684"/>
    </location>
</feature>
<feature type="chain" id="PRO_5003684016" description="Peptidase M1 membrane alanine aminopeptidase domain-containing protein" evidence="2">
    <location>
        <begin position="31"/>
        <end position="684"/>
    </location>
</feature>
<dbReference type="SUPFAM" id="SSF55486">
    <property type="entry name" value="Metalloproteases ('zincins'), catalytic domain"/>
    <property type="match status" value="1"/>
</dbReference>
<name>I3ZFI3_TERRK</name>